<feature type="transmembrane region" description="Helical" evidence="1">
    <location>
        <begin position="289"/>
        <end position="315"/>
    </location>
</feature>
<evidence type="ECO:0008006" key="5">
    <source>
        <dbReference type="Google" id="ProtNLM"/>
    </source>
</evidence>
<evidence type="ECO:0000256" key="1">
    <source>
        <dbReference type="SAM" id="Phobius"/>
    </source>
</evidence>
<evidence type="ECO:0000256" key="2">
    <source>
        <dbReference type="SAM" id="SignalP"/>
    </source>
</evidence>
<feature type="chain" id="PRO_5040453898" description="Domain of unknown function DX domain-containing protein" evidence="2">
    <location>
        <begin position="17"/>
        <end position="348"/>
    </location>
</feature>
<evidence type="ECO:0000313" key="4">
    <source>
        <dbReference type="Proteomes" id="UP001152747"/>
    </source>
</evidence>
<sequence length="348" mass="39974">MNIFWLLFFIIPTISSGCIDKEKQCRKSNATKPCVGFYTKFFDGNDYYCCDNDKICGTIINFGCKPINNFKDIDCETDFCASPIKKGDSNQQFAVKEKESYKACDKPSHCSTDETCELASNSNCGVDEVQKYCFRKKSNNFERYKNGFLNMSTLEAFPFAFVYRDEVDTNQRIEDQLDLLPIDYNSGNRAMKKCSKNKDCGEDNFCGKAFNDKSEMFCYYRPFVPRRRFAEWKHSIQPDSVELSLCSDIKSCKGKNEECFEHGRIIKSHYSFCLEKRNNNLENGADASMIFIIIFSVIVAISLVGFISVVIWVWVDTKFLNGKGKENMEEIVEEPAETDTDIDKLKGE</sequence>
<keyword evidence="4" id="KW-1185">Reference proteome</keyword>
<dbReference type="AlphaFoldDB" id="A0A9P1I5S3"/>
<keyword evidence="2" id="KW-0732">Signal</keyword>
<evidence type="ECO:0000313" key="3">
    <source>
        <dbReference type="EMBL" id="CAI5438596.1"/>
    </source>
</evidence>
<dbReference type="EMBL" id="CANHGI010000001">
    <property type="protein sequence ID" value="CAI5438596.1"/>
    <property type="molecule type" value="Genomic_DNA"/>
</dbReference>
<dbReference type="Proteomes" id="UP001152747">
    <property type="component" value="Unassembled WGS sequence"/>
</dbReference>
<comment type="caution">
    <text evidence="3">The sequence shown here is derived from an EMBL/GenBank/DDBJ whole genome shotgun (WGS) entry which is preliminary data.</text>
</comment>
<accession>A0A9P1I5S3</accession>
<proteinExistence type="predicted"/>
<name>A0A9P1I5S3_9PELO</name>
<organism evidence="3 4">
    <name type="scientific">Caenorhabditis angaria</name>
    <dbReference type="NCBI Taxonomy" id="860376"/>
    <lineage>
        <taxon>Eukaryota</taxon>
        <taxon>Metazoa</taxon>
        <taxon>Ecdysozoa</taxon>
        <taxon>Nematoda</taxon>
        <taxon>Chromadorea</taxon>
        <taxon>Rhabditida</taxon>
        <taxon>Rhabditina</taxon>
        <taxon>Rhabditomorpha</taxon>
        <taxon>Rhabditoidea</taxon>
        <taxon>Rhabditidae</taxon>
        <taxon>Peloderinae</taxon>
        <taxon>Caenorhabditis</taxon>
    </lineage>
</organism>
<reference evidence="3" key="1">
    <citation type="submission" date="2022-11" db="EMBL/GenBank/DDBJ databases">
        <authorList>
            <person name="Kikuchi T."/>
        </authorList>
    </citation>
    <scope>NUCLEOTIDE SEQUENCE</scope>
    <source>
        <strain evidence="3">PS1010</strain>
    </source>
</reference>
<feature type="signal peptide" evidence="2">
    <location>
        <begin position="1"/>
        <end position="16"/>
    </location>
</feature>
<keyword evidence="1" id="KW-0472">Membrane</keyword>
<protein>
    <recommendedName>
        <fullName evidence="5">Domain of unknown function DX domain-containing protein</fullName>
    </recommendedName>
</protein>
<keyword evidence="1" id="KW-0812">Transmembrane</keyword>
<gene>
    <name evidence="3" type="ORF">CAMP_LOCUS1233</name>
</gene>
<keyword evidence="1" id="KW-1133">Transmembrane helix</keyword>